<organism evidence="1 2">
    <name type="scientific">Nonomuraea composti</name>
    <dbReference type="NCBI Taxonomy" id="2720023"/>
    <lineage>
        <taxon>Bacteria</taxon>
        <taxon>Bacillati</taxon>
        <taxon>Actinomycetota</taxon>
        <taxon>Actinomycetes</taxon>
        <taxon>Streptosporangiales</taxon>
        <taxon>Streptosporangiaceae</taxon>
        <taxon>Nonomuraea</taxon>
    </lineage>
</organism>
<keyword evidence="2" id="KW-1185">Reference proteome</keyword>
<comment type="caution">
    <text evidence="1">The sequence shown here is derived from an EMBL/GenBank/DDBJ whole genome shotgun (WGS) entry which is preliminary data.</text>
</comment>
<sequence>MISIPPRTATDAYFARTGGSRRLDVVFDLDLGELVDGHHVVARGLELSGGEGVLHYELVPGPAPDEEERKGPFFWYWMLSTEDDLGTDYRDDNGGAFDPSGGPAAHGVRDLGGPVPASARLLKVEFTPAAGWTPPRPWCRRLEISLPAGGVTPAWT</sequence>
<evidence type="ECO:0000313" key="2">
    <source>
        <dbReference type="Proteomes" id="UP000696294"/>
    </source>
</evidence>
<reference evidence="1 2" key="1">
    <citation type="submission" date="2020-03" db="EMBL/GenBank/DDBJ databases">
        <title>WGS of actinomycetes isolated from Thailand.</title>
        <authorList>
            <person name="Thawai C."/>
        </authorList>
    </citation>
    <scope>NUCLEOTIDE SEQUENCE [LARGE SCALE GENOMIC DNA]</scope>
    <source>
        <strain evidence="1 2">FMUSA5-5</strain>
    </source>
</reference>
<gene>
    <name evidence="1" type="ORF">HCN51_26855</name>
</gene>
<dbReference type="EMBL" id="JAATEP010000020">
    <property type="protein sequence ID" value="NJP93024.1"/>
    <property type="molecule type" value="Genomic_DNA"/>
</dbReference>
<dbReference type="RefSeq" id="WP_168012777.1">
    <property type="nucleotide sequence ID" value="NZ_JAATEP010000020.1"/>
</dbReference>
<evidence type="ECO:0000313" key="1">
    <source>
        <dbReference type="EMBL" id="NJP93024.1"/>
    </source>
</evidence>
<protein>
    <submittedName>
        <fullName evidence="1">Uncharacterized protein</fullName>
    </submittedName>
</protein>
<name>A0ABX1B5C5_9ACTN</name>
<accession>A0ABX1B5C5</accession>
<dbReference type="Proteomes" id="UP000696294">
    <property type="component" value="Unassembled WGS sequence"/>
</dbReference>
<proteinExistence type="predicted"/>